<dbReference type="Proteomes" id="UP000439123">
    <property type="component" value="Unassembled WGS sequence"/>
</dbReference>
<accession>A0A653KYR9</accession>
<dbReference type="AlphaFoldDB" id="A0A653KYR9"/>
<name>A0A653KYR9_AERVE</name>
<evidence type="ECO:0000313" key="2">
    <source>
        <dbReference type="Proteomes" id="UP000439123"/>
    </source>
</evidence>
<gene>
    <name evidence="1" type="ORF">AERO8C_170027</name>
</gene>
<dbReference type="EMBL" id="CABWLC010000009">
    <property type="protein sequence ID" value="VXA84316.1"/>
    <property type="molecule type" value="Genomic_DNA"/>
</dbReference>
<organism evidence="1 2">
    <name type="scientific">Aeromonas veronii</name>
    <dbReference type="NCBI Taxonomy" id="654"/>
    <lineage>
        <taxon>Bacteria</taxon>
        <taxon>Pseudomonadati</taxon>
        <taxon>Pseudomonadota</taxon>
        <taxon>Gammaproteobacteria</taxon>
        <taxon>Aeromonadales</taxon>
        <taxon>Aeromonadaceae</taxon>
        <taxon>Aeromonas</taxon>
    </lineage>
</organism>
<evidence type="ECO:0000313" key="1">
    <source>
        <dbReference type="EMBL" id="VXA84316.1"/>
    </source>
</evidence>
<protein>
    <submittedName>
        <fullName evidence="1">Uncharacterized protein</fullName>
    </submittedName>
</protein>
<proteinExistence type="predicted"/>
<sequence length="132" mass="14170">MSLAGTLSTAPSFGAVNLVAGDELIIAGMHHLPFTAVSLMKMGLADILGRDADALALVYVLNAALGDSIRDRLFYLLLVAADEALPIDSAFVFAVEPAVDKMRHNSPLNSQGQDDLRTLRYHSESSRTCLRV</sequence>
<reference evidence="1 2" key="1">
    <citation type="submission" date="2019-10" db="EMBL/GenBank/DDBJ databases">
        <authorList>
            <person name="Karimi E."/>
        </authorList>
    </citation>
    <scope>NUCLEOTIDE SEQUENCE [LARGE SCALE GENOMIC DNA]</scope>
    <source>
        <strain evidence="1">Aeromonas sp. 8C</strain>
    </source>
</reference>